<evidence type="ECO:0000313" key="2">
    <source>
        <dbReference type="EMBL" id="OLF18531.1"/>
    </source>
</evidence>
<gene>
    <name evidence="2" type="ORF">BU204_06160</name>
</gene>
<reference evidence="2 3" key="1">
    <citation type="submission" date="2016-12" db="EMBL/GenBank/DDBJ databases">
        <title>The draft genome sequence of Actinophytocola sp. 11-183.</title>
        <authorList>
            <person name="Wang W."/>
            <person name="Yuan L."/>
        </authorList>
    </citation>
    <scope>NUCLEOTIDE SEQUENCE [LARGE SCALE GENOMIC DNA]</scope>
    <source>
        <strain evidence="2 3">11-183</strain>
    </source>
</reference>
<dbReference type="InterPro" id="IPR022536">
    <property type="entry name" value="EspC"/>
</dbReference>
<dbReference type="Proteomes" id="UP000185596">
    <property type="component" value="Unassembled WGS sequence"/>
</dbReference>
<organism evidence="2 3">
    <name type="scientific">Actinophytocola xanthii</name>
    <dbReference type="NCBI Taxonomy" id="1912961"/>
    <lineage>
        <taxon>Bacteria</taxon>
        <taxon>Bacillati</taxon>
        <taxon>Actinomycetota</taxon>
        <taxon>Actinomycetes</taxon>
        <taxon>Pseudonocardiales</taxon>
        <taxon>Pseudonocardiaceae</taxon>
    </lineage>
</organism>
<evidence type="ECO:0000256" key="1">
    <source>
        <dbReference type="SAM" id="MobiDB-lite"/>
    </source>
</evidence>
<protein>
    <submittedName>
        <fullName evidence="2">ESX-1 secretion-associated protein</fullName>
    </submittedName>
</protein>
<dbReference type="EMBL" id="MSIE01000007">
    <property type="protein sequence ID" value="OLF18531.1"/>
    <property type="molecule type" value="Genomic_DNA"/>
</dbReference>
<dbReference type="RefSeq" id="WP_075124558.1">
    <property type="nucleotide sequence ID" value="NZ_MSIE01000007.1"/>
</dbReference>
<dbReference type="OrthoDB" id="3402696at2"/>
<sequence length="118" mass="12431">MSSAFEVVPEDLTAHASHLDGLSDRLTTAADAARTVSMSDSAYGLICQFVPPFVNPMEQKAMEAIDAAAEGVRTSAGNIRSTATSYTDTDTAHATVYGKTLEAPARAPRPTRQNLTGD</sequence>
<feature type="region of interest" description="Disordered" evidence="1">
    <location>
        <begin position="98"/>
        <end position="118"/>
    </location>
</feature>
<dbReference type="AlphaFoldDB" id="A0A1Q8CVZ9"/>
<accession>A0A1Q8CVZ9</accession>
<dbReference type="Pfam" id="PF10824">
    <property type="entry name" value="T7SS_ESX_EspC"/>
    <property type="match status" value="1"/>
</dbReference>
<evidence type="ECO:0000313" key="3">
    <source>
        <dbReference type="Proteomes" id="UP000185596"/>
    </source>
</evidence>
<name>A0A1Q8CVZ9_9PSEU</name>
<proteinExistence type="predicted"/>
<dbReference type="GO" id="GO:0009306">
    <property type="term" value="P:protein secretion"/>
    <property type="evidence" value="ECO:0007669"/>
    <property type="project" value="InterPro"/>
</dbReference>
<comment type="caution">
    <text evidence="2">The sequence shown here is derived from an EMBL/GenBank/DDBJ whole genome shotgun (WGS) entry which is preliminary data.</text>
</comment>
<dbReference type="STRING" id="1912961.BU204_06160"/>
<keyword evidence="3" id="KW-1185">Reference proteome</keyword>